<accession>A0A4Y2UL08</accession>
<sequence length="89" mass="9903">MSDLLFTKPAYRVDRKSDWIGPSDSKVETLPPDHSNSSDFSGILSANLSYCPTSSRKTLIKVASRRRVEERKETGIKSIATFGKLSALR</sequence>
<organism evidence="1 2">
    <name type="scientific">Araneus ventricosus</name>
    <name type="common">Orbweaver spider</name>
    <name type="synonym">Epeira ventricosa</name>
    <dbReference type="NCBI Taxonomy" id="182803"/>
    <lineage>
        <taxon>Eukaryota</taxon>
        <taxon>Metazoa</taxon>
        <taxon>Ecdysozoa</taxon>
        <taxon>Arthropoda</taxon>
        <taxon>Chelicerata</taxon>
        <taxon>Arachnida</taxon>
        <taxon>Araneae</taxon>
        <taxon>Araneomorphae</taxon>
        <taxon>Entelegynae</taxon>
        <taxon>Araneoidea</taxon>
        <taxon>Araneidae</taxon>
        <taxon>Araneus</taxon>
    </lineage>
</organism>
<comment type="caution">
    <text evidence="1">The sequence shown here is derived from an EMBL/GenBank/DDBJ whole genome shotgun (WGS) entry which is preliminary data.</text>
</comment>
<dbReference type="EMBL" id="BGPR01037345">
    <property type="protein sequence ID" value="GBO12912.1"/>
    <property type="molecule type" value="Genomic_DNA"/>
</dbReference>
<dbReference type="AlphaFoldDB" id="A0A4Y2UL08"/>
<evidence type="ECO:0000313" key="1">
    <source>
        <dbReference type="EMBL" id="GBO12912.1"/>
    </source>
</evidence>
<dbReference type="Proteomes" id="UP000499080">
    <property type="component" value="Unassembled WGS sequence"/>
</dbReference>
<gene>
    <name evidence="1" type="ORF">AVEN_229618_1</name>
</gene>
<name>A0A4Y2UL08_ARAVE</name>
<proteinExistence type="predicted"/>
<protein>
    <submittedName>
        <fullName evidence="1">Uncharacterized protein</fullName>
    </submittedName>
</protein>
<evidence type="ECO:0000313" key="2">
    <source>
        <dbReference type="Proteomes" id="UP000499080"/>
    </source>
</evidence>
<keyword evidence="2" id="KW-1185">Reference proteome</keyword>
<reference evidence="1 2" key="1">
    <citation type="journal article" date="2019" name="Sci. Rep.">
        <title>Orb-weaving spider Araneus ventricosus genome elucidates the spidroin gene catalogue.</title>
        <authorList>
            <person name="Kono N."/>
            <person name="Nakamura H."/>
            <person name="Ohtoshi R."/>
            <person name="Moran D.A.P."/>
            <person name="Shinohara A."/>
            <person name="Yoshida Y."/>
            <person name="Fujiwara M."/>
            <person name="Mori M."/>
            <person name="Tomita M."/>
            <person name="Arakawa K."/>
        </authorList>
    </citation>
    <scope>NUCLEOTIDE SEQUENCE [LARGE SCALE GENOMIC DNA]</scope>
</reference>